<sequence length="144" mass="16556">MLSCHQVADYILAQVDPDAGDLISNLKLQKLIYYAQGFHLAIYGEPLFSESIEAWTHGPVSPDLYHRFKDCESNPIPVPDEIDFSVYEQPVREFLDEVYSVFGQFSAWKLRNMTHDEPPWKEAAPNTVITHDAMRAYFSTQITE</sequence>
<proteinExistence type="predicted"/>
<gene>
    <name evidence="2" type="ORF">MNBD_GAMMA13-2028</name>
</gene>
<reference evidence="2" key="1">
    <citation type="submission" date="2018-06" db="EMBL/GenBank/DDBJ databases">
        <authorList>
            <person name="Zhirakovskaya E."/>
        </authorList>
    </citation>
    <scope>NUCLEOTIDE SEQUENCE</scope>
</reference>
<organism evidence="2">
    <name type="scientific">hydrothermal vent metagenome</name>
    <dbReference type="NCBI Taxonomy" id="652676"/>
    <lineage>
        <taxon>unclassified sequences</taxon>
        <taxon>metagenomes</taxon>
        <taxon>ecological metagenomes</taxon>
    </lineage>
</organism>
<name>A0A3B0Y5H6_9ZZZZ</name>
<dbReference type="AlphaFoldDB" id="A0A3B0Y5H6"/>
<dbReference type="InterPro" id="IPR025272">
    <property type="entry name" value="SocA_Panacea"/>
</dbReference>
<evidence type="ECO:0000259" key="1">
    <source>
        <dbReference type="Pfam" id="PF13274"/>
    </source>
</evidence>
<feature type="domain" description="Antitoxin SocA-like Panacea" evidence="1">
    <location>
        <begin position="28"/>
        <end position="121"/>
    </location>
</feature>
<accession>A0A3B0Y5H6</accession>
<evidence type="ECO:0000313" key="2">
    <source>
        <dbReference type="EMBL" id="VAW76025.1"/>
    </source>
</evidence>
<dbReference type="EMBL" id="UOFK01000083">
    <property type="protein sequence ID" value="VAW76025.1"/>
    <property type="molecule type" value="Genomic_DNA"/>
</dbReference>
<protein>
    <submittedName>
        <fullName evidence="2">Possible prophage ps3 protein01-like protein</fullName>
    </submittedName>
</protein>
<dbReference type="Pfam" id="PF13274">
    <property type="entry name" value="SocA_Panacea"/>
    <property type="match status" value="1"/>
</dbReference>